<feature type="domain" description="Orn/DAP/Arg decarboxylase 2 N-terminal" evidence="9">
    <location>
        <begin position="49"/>
        <end position="295"/>
    </location>
</feature>
<keyword evidence="5" id="KW-0028">Amino-acid biosynthesis</keyword>
<dbReference type="UniPathway" id="UPA00034">
    <property type="reaction ID" value="UER00027"/>
</dbReference>
<dbReference type="GO" id="GO:0008836">
    <property type="term" value="F:diaminopimelate decarboxylase activity"/>
    <property type="evidence" value="ECO:0007669"/>
    <property type="project" value="UniProtKB-UniRule"/>
</dbReference>
<name>A4J3L1_DESRM</name>
<evidence type="ECO:0000256" key="3">
    <source>
        <dbReference type="ARBA" id="ARBA00022898"/>
    </source>
</evidence>
<comment type="catalytic activity">
    <reaction evidence="5 8">
        <text>meso-2,6-diaminopimelate + H(+) = L-lysine + CO2</text>
        <dbReference type="Rhea" id="RHEA:15101"/>
        <dbReference type="ChEBI" id="CHEBI:15378"/>
        <dbReference type="ChEBI" id="CHEBI:16526"/>
        <dbReference type="ChEBI" id="CHEBI:32551"/>
        <dbReference type="ChEBI" id="CHEBI:57791"/>
        <dbReference type="EC" id="4.1.1.20"/>
    </reaction>
</comment>
<reference evidence="10 11" key="1">
    <citation type="submission" date="2007-03" db="EMBL/GenBank/DDBJ databases">
        <title>Complete sequence of Desulfotomaculum reducens MI-1.</title>
        <authorList>
            <consortium name="US DOE Joint Genome Institute"/>
            <person name="Copeland A."/>
            <person name="Lucas S."/>
            <person name="Lapidus A."/>
            <person name="Barry K."/>
            <person name="Detter J.C."/>
            <person name="Glavina del Rio T."/>
            <person name="Hammon N."/>
            <person name="Israni S."/>
            <person name="Dalin E."/>
            <person name="Tice H."/>
            <person name="Pitluck S."/>
            <person name="Sims D."/>
            <person name="Brettin T."/>
            <person name="Bruce D."/>
            <person name="Han C."/>
            <person name="Tapia R."/>
            <person name="Schmutz J."/>
            <person name="Larimer F."/>
            <person name="Land M."/>
            <person name="Hauser L."/>
            <person name="Kyrpides N."/>
            <person name="Kim E."/>
            <person name="Tebo B.M."/>
            <person name="Richardson P."/>
        </authorList>
    </citation>
    <scope>NUCLEOTIDE SEQUENCE [LARGE SCALE GENOMIC DNA]</scope>
    <source>
        <strain evidence="10 11">MI-1</strain>
    </source>
</reference>
<comment type="function">
    <text evidence="5">Specifically catalyzes the decarboxylation of meso-diaminopimelate (meso-DAP) to L-lysine.</text>
</comment>
<dbReference type="STRING" id="349161.Dred_1130"/>
<dbReference type="NCBIfam" id="TIGR01048">
    <property type="entry name" value="lysA"/>
    <property type="match status" value="1"/>
</dbReference>
<dbReference type="CDD" id="cd06828">
    <property type="entry name" value="PLPDE_III_DapDC"/>
    <property type="match status" value="1"/>
</dbReference>
<evidence type="ECO:0000256" key="7">
    <source>
        <dbReference type="PIRSR" id="PIRSR600183-50"/>
    </source>
</evidence>
<dbReference type="InterPro" id="IPR029066">
    <property type="entry name" value="PLP-binding_barrel"/>
</dbReference>
<dbReference type="Pfam" id="PF02784">
    <property type="entry name" value="Orn_Arg_deC_N"/>
    <property type="match status" value="1"/>
</dbReference>
<dbReference type="HOGENOM" id="CLU_026444_0_1_9"/>
<dbReference type="FunFam" id="3.20.20.10:FF:000003">
    <property type="entry name" value="Diaminopimelate decarboxylase"/>
    <property type="match status" value="1"/>
</dbReference>
<feature type="binding site" evidence="5">
    <location>
        <position position="361"/>
    </location>
    <ligand>
        <name>substrate</name>
    </ligand>
</feature>
<keyword evidence="4 5" id="KW-0456">Lyase</keyword>
<comment type="subunit">
    <text evidence="5">Homodimer.</text>
</comment>
<dbReference type="KEGG" id="drm:Dred_1130"/>
<dbReference type="GO" id="GO:0009089">
    <property type="term" value="P:lysine biosynthetic process via diaminopimelate"/>
    <property type="evidence" value="ECO:0007669"/>
    <property type="project" value="UniProtKB-UniRule"/>
</dbReference>
<evidence type="ECO:0000313" key="10">
    <source>
        <dbReference type="EMBL" id="ABO49664.1"/>
    </source>
</evidence>
<dbReference type="GO" id="GO:0030170">
    <property type="term" value="F:pyridoxal phosphate binding"/>
    <property type="evidence" value="ECO:0007669"/>
    <property type="project" value="UniProtKB-UniRule"/>
</dbReference>
<keyword evidence="5 8" id="KW-0457">Lysine biosynthesis</keyword>
<feature type="binding site" evidence="5">
    <location>
        <position position="292"/>
    </location>
    <ligand>
        <name>substrate</name>
    </ligand>
</feature>
<dbReference type="HAMAP" id="MF_02120">
    <property type="entry name" value="LysA"/>
    <property type="match status" value="1"/>
</dbReference>
<feature type="binding site" evidence="5">
    <location>
        <position position="333"/>
    </location>
    <ligand>
        <name>substrate</name>
    </ligand>
</feature>
<feature type="binding site" evidence="5">
    <location>
        <position position="247"/>
    </location>
    <ligand>
        <name>pyridoxal 5'-phosphate</name>
        <dbReference type="ChEBI" id="CHEBI:597326"/>
    </ligand>
</feature>
<comment type="cofactor">
    <cofactor evidence="1 5 7 8">
        <name>pyridoxal 5'-phosphate</name>
        <dbReference type="ChEBI" id="CHEBI:597326"/>
    </cofactor>
</comment>
<feature type="binding site" evidence="5">
    <location>
        <position position="329"/>
    </location>
    <ligand>
        <name>substrate</name>
    </ligand>
</feature>
<dbReference type="InterPro" id="IPR000183">
    <property type="entry name" value="Orn/DAP/Arg_de-COase"/>
</dbReference>
<evidence type="ECO:0000256" key="2">
    <source>
        <dbReference type="ARBA" id="ARBA00022793"/>
    </source>
</evidence>
<dbReference type="InterPro" id="IPR009006">
    <property type="entry name" value="Ala_racemase/Decarboxylase_C"/>
</dbReference>
<organism evidence="10 11">
    <name type="scientific">Desulforamulus reducens (strain ATCC BAA-1160 / DSM 100696 / MI-1)</name>
    <name type="common">Desulfotomaculum reducens</name>
    <dbReference type="NCBI Taxonomy" id="349161"/>
    <lineage>
        <taxon>Bacteria</taxon>
        <taxon>Bacillati</taxon>
        <taxon>Bacillota</taxon>
        <taxon>Clostridia</taxon>
        <taxon>Eubacteriales</taxon>
        <taxon>Peptococcaceae</taxon>
        <taxon>Desulforamulus</taxon>
    </lineage>
</organism>
<dbReference type="AlphaFoldDB" id="A4J3L1"/>
<dbReference type="EC" id="4.1.1.20" evidence="5 6"/>
<dbReference type="PANTHER" id="PTHR43727:SF2">
    <property type="entry name" value="GROUP IV DECARBOXYLASE"/>
    <property type="match status" value="1"/>
</dbReference>
<evidence type="ECO:0000256" key="1">
    <source>
        <dbReference type="ARBA" id="ARBA00001933"/>
    </source>
</evidence>
<proteinExistence type="inferred from homology"/>
<feature type="active site" description="Proton donor" evidence="7">
    <location>
        <position position="360"/>
    </location>
</feature>
<protein>
    <recommendedName>
        <fullName evidence="5 6">Diaminopimelate decarboxylase</fullName>
        <shortName evidence="5">DAP decarboxylase</shortName>
        <shortName evidence="5">DAPDC</shortName>
        <ecNumber evidence="5 6">4.1.1.20</ecNumber>
    </recommendedName>
</protein>
<accession>A4J3L1</accession>
<feature type="modified residue" description="N6-(pyridoxal phosphate)lysine" evidence="5 7">
    <location>
        <position position="65"/>
    </location>
</feature>
<dbReference type="eggNOG" id="COG0019">
    <property type="taxonomic scope" value="Bacteria"/>
</dbReference>
<gene>
    <name evidence="5" type="primary">lysA</name>
    <name evidence="10" type="ordered locus">Dred_1130</name>
</gene>
<keyword evidence="2 5" id="KW-0210">Decarboxylase</keyword>
<dbReference type="SUPFAM" id="SSF50621">
    <property type="entry name" value="Alanine racemase C-terminal domain-like"/>
    <property type="match status" value="1"/>
</dbReference>
<dbReference type="Proteomes" id="UP000001556">
    <property type="component" value="Chromosome"/>
</dbReference>
<dbReference type="InterPro" id="IPR022644">
    <property type="entry name" value="De-COase2_N"/>
</dbReference>
<feature type="binding site" evidence="5">
    <location>
        <begin position="289"/>
        <end position="292"/>
    </location>
    <ligand>
        <name>pyridoxal 5'-phosphate</name>
        <dbReference type="ChEBI" id="CHEBI:597326"/>
    </ligand>
</feature>
<dbReference type="Gene3D" id="3.20.20.10">
    <property type="entry name" value="Alanine racemase"/>
    <property type="match status" value="1"/>
</dbReference>
<dbReference type="PANTHER" id="PTHR43727">
    <property type="entry name" value="DIAMINOPIMELATE DECARBOXYLASE"/>
    <property type="match status" value="1"/>
</dbReference>
<keyword evidence="3 5" id="KW-0663">Pyridoxal phosphate</keyword>
<feature type="binding site" evidence="5">
    <location>
        <position position="389"/>
    </location>
    <ligand>
        <name>substrate</name>
    </ligand>
</feature>
<dbReference type="PRINTS" id="PR01179">
    <property type="entry name" value="ODADCRBXLASE"/>
</dbReference>
<dbReference type="OrthoDB" id="9802241at2"/>
<dbReference type="PRINTS" id="PR01181">
    <property type="entry name" value="DAPDCRBXLASE"/>
</dbReference>
<dbReference type="EMBL" id="CP000612">
    <property type="protein sequence ID" value="ABO49664.1"/>
    <property type="molecule type" value="Genomic_DNA"/>
</dbReference>
<keyword evidence="11" id="KW-1185">Reference proteome</keyword>
<evidence type="ECO:0000313" key="11">
    <source>
        <dbReference type="Proteomes" id="UP000001556"/>
    </source>
</evidence>
<dbReference type="InterPro" id="IPR002986">
    <property type="entry name" value="DAP_deCOOHase_LysA"/>
</dbReference>
<comment type="pathway">
    <text evidence="5 8">Amino-acid biosynthesis; L-lysine biosynthesis via DAP pathway; L-lysine from DL-2,6-diaminopimelate: step 1/1.</text>
</comment>
<dbReference type="RefSeq" id="WP_011877490.1">
    <property type="nucleotide sequence ID" value="NC_009253.1"/>
</dbReference>
<feature type="binding site" evidence="5">
    <location>
        <position position="389"/>
    </location>
    <ligand>
        <name>pyridoxal 5'-phosphate</name>
        <dbReference type="ChEBI" id="CHEBI:597326"/>
    </ligand>
</feature>
<evidence type="ECO:0000256" key="6">
    <source>
        <dbReference type="NCBIfam" id="TIGR01048"/>
    </source>
</evidence>
<dbReference type="Gene3D" id="2.40.37.10">
    <property type="entry name" value="Lyase, Ornithine Decarboxylase, Chain A, domain 1"/>
    <property type="match status" value="1"/>
</dbReference>
<evidence type="ECO:0000259" key="9">
    <source>
        <dbReference type="Pfam" id="PF02784"/>
    </source>
</evidence>
<evidence type="ECO:0000256" key="5">
    <source>
        <dbReference type="HAMAP-Rule" id="MF_02120"/>
    </source>
</evidence>
<evidence type="ECO:0000256" key="8">
    <source>
        <dbReference type="RuleBase" id="RU003738"/>
    </source>
</evidence>
<sequence>MRLLGTMRFNDKRHLEIGGCDTVELAKKYGTPLYVIDEALFRQNCQNYYRSFTEEYGTEVIYASKTLSNLAICTIVEQEGLGLDVVSGGELFTAAKARFPMERVYFHGNNKSPDELRLALDYKVGRIVVDNLYELELLNAIAGEKDTKASIILRLSPGVEAHTHEYIKTGQIDSKFGLAIENGMAMSAVMRSLELSNILLKGIHCHIGSQIFELASYAHAAEVMMNFVQKIFQETGYLAEELNLGGGLGIYYSEGDYPRSVKEYADILMSAVRAKAAEFDIPAPKVIVEPGRSISGPSGTTLYRIGAIKDIPGIRKYVSVDGGMSDNPRPALYKSKYEACLANRVNEEPIEQVSIAGKCCESGDMLIWDIKLPVITTGDILAISCTGAYNYSMSMNYNRLPRPAMVLVCEGKADLIVKREDYADIIRNDVMPQRLCNSRIKLASSSR</sequence>
<evidence type="ECO:0000256" key="4">
    <source>
        <dbReference type="ARBA" id="ARBA00023239"/>
    </source>
</evidence>
<comment type="similarity">
    <text evidence="5">Belongs to the Orn/Lys/Arg decarboxylase class-II family. LysA subfamily.</text>
</comment>
<dbReference type="SUPFAM" id="SSF51419">
    <property type="entry name" value="PLP-binding barrel"/>
    <property type="match status" value="1"/>
</dbReference>